<dbReference type="EMBL" id="PPGH01000037">
    <property type="protein sequence ID" value="PQJ95087.1"/>
    <property type="molecule type" value="Genomic_DNA"/>
</dbReference>
<organism evidence="1 2">
    <name type="scientific">Chromatium okenii</name>
    <dbReference type="NCBI Taxonomy" id="61644"/>
    <lineage>
        <taxon>Bacteria</taxon>
        <taxon>Pseudomonadati</taxon>
        <taxon>Pseudomonadota</taxon>
        <taxon>Gammaproteobacteria</taxon>
        <taxon>Chromatiales</taxon>
        <taxon>Chromatiaceae</taxon>
        <taxon>Chromatium</taxon>
    </lineage>
</organism>
<dbReference type="OrthoDB" id="5524356at2"/>
<keyword evidence="2" id="KW-1185">Reference proteome</keyword>
<protein>
    <submittedName>
        <fullName evidence="1">Uncharacterized protein</fullName>
    </submittedName>
</protein>
<proteinExistence type="predicted"/>
<dbReference type="Proteomes" id="UP000239936">
    <property type="component" value="Unassembled WGS sequence"/>
</dbReference>
<dbReference type="AlphaFoldDB" id="A0A2S7XMW6"/>
<sequence>MILTFIDGRIFARFSHPQRIGTTIVGRVWSFLDITEQDRAERSVKELTWMVTEALDRSERQRVN</sequence>
<accession>A0A2S7XMW6</accession>
<name>A0A2S7XMW6_9GAMM</name>
<evidence type="ECO:0000313" key="2">
    <source>
        <dbReference type="Proteomes" id="UP000239936"/>
    </source>
</evidence>
<dbReference type="RefSeq" id="WP_105074143.1">
    <property type="nucleotide sequence ID" value="NZ_PPGH01000037.1"/>
</dbReference>
<reference evidence="1 2" key="1">
    <citation type="submission" date="2018-01" db="EMBL/GenBank/DDBJ databases">
        <title>The complete genome sequence of Chromatium okenii LaCa, a purple sulfur bacterium with a turbulent life.</title>
        <authorList>
            <person name="Luedin S.M."/>
            <person name="Liechti N."/>
            <person name="Storelli N."/>
            <person name="Danza F."/>
            <person name="Wittwer M."/>
            <person name="Pothier J.F."/>
            <person name="Tonolla M.A."/>
        </authorList>
    </citation>
    <scope>NUCLEOTIDE SEQUENCE [LARGE SCALE GENOMIC DNA]</scope>
    <source>
        <strain evidence="1 2">LaCa</strain>
    </source>
</reference>
<gene>
    <name evidence="1" type="ORF">CXB77_12270</name>
</gene>
<comment type="caution">
    <text evidence="1">The sequence shown here is derived from an EMBL/GenBank/DDBJ whole genome shotgun (WGS) entry which is preliminary data.</text>
</comment>
<evidence type="ECO:0000313" key="1">
    <source>
        <dbReference type="EMBL" id="PQJ95087.1"/>
    </source>
</evidence>